<name>Q8TQ81_METAC</name>
<keyword evidence="4" id="KW-1185">Reference proteome</keyword>
<dbReference type="GO" id="GO:0008757">
    <property type="term" value="F:S-adenosylmethionine-dependent methyltransferase activity"/>
    <property type="evidence" value="ECO:0007669"/>
    <property type="project" value="InterPro"/>
</dbReference>
<protein>
    <recommendedName>
        <fullName evidence="2">Methyltransferase type 11 domain-containing protein</fullName>
    </recommendedName>
</protein>
<dbReference type="KEGG" id="mac:MA_1670"/>
<dbReference type="SUPFAM" id="SSF53335">
    <property type="entry name" value="S-adenosyl-L-methionine-dependent methyltransferases"/>
    <property type="match status" value="1"/>
</dbReference>
<dbReference type="PANTHER" id="PTHR44068:SF11">
    <property type="entry name" value="GERANYL DIPHOSPHATE 2-C-METHYLTRANSFERASE"/>
    <property type="match status" value="1"/>
</dbReference>
<dbReference type="PANTHER" id="PTHR44068">
    <property type="entry name" value="ZGC:194242"/>
    <property type="match status" value="1"/>
</dbReference>
<dbReference type="InterPro" id="IPR013216">
    <property type="entry name" value="Methyltransf_11"/>
</dbReference>
<dbReference type="InParanoid" id="Q8TQ81"/>
<dbReference type="HOGENOM" id="CLU_1198069_0_0_2"/>
<proteinExistence type="predicted"/>
<dbReference type="CDD" id="cd02440">
    <property type="entry name" value="AdoMet_MTases"/>
    <property type="match status" value="1"/>
</dbReference>
<dbReference type="STRING" id="188937.MA_1670"/>
<dbReference type="PhylomeDB" id="Q8TQ81"/>
<dbReference type="Gene3D" id="3.40.50.150">
    <property type="entry name" value="Vaccinia Virus protein VP39"/>
    <property type="match status" value="1"/>
</dbReference>
<dbReference type="InterPro" id="IPR029063">
    <property type="entry name" value="SAM-dependent_MTases_sf"/>
</dbReference>
<evidence type="ECO:0000313" key="3">
    <source>
        <dbReference type="EMBL" id="AAM05078.1"/>
    </source>
</evidence>
<feature type="domain" description="Methyltransferase type 11" evidence="2">
    <location>
        <begin position="74"/>
        <end position="171"/>
    </location>
</feature>
<accession>Q8TQ81</accession>
<sequence>MKNQLELIAESYDKGIDYGRRGISLYDDLPEYITNNPDYIIYKKTTESIEPSVYSGYKEIREYLSPTTNMKFIDLGCCLNLMFNGYDQWASTYHGVDISSKTIELLNEFSTNNKLHIGALICGSIHETPFDANYFDIGACIGVLEYYKKDFVEKALIEAHRIIKPGGKLVLDIPNIVSPACRGMILLEEHAGRTDQFDMLPLDFENMLCNYFEIEKVEKANAWAMFQYFLSCKK</sequence>
<dbReference type="AlphaFoldDB" id="Q8TQ81"/>
<gene>
    <name evidence="3" type="ordered locus">MA_1670</name>
</gene>
<dbReference type="Pfam" id="PF08241">
    <property type="entry name" value="Methyltransf_11"/>
    <property type="match status" value="1"/>
</dbReference>
<evidence type="ECO:0000313" key="4">
    <source>
        <dbReference type="Proteomes" id="UP000002487"/>
    </source>
</evidence>
<dbReference type="InterPro" id="IPR050447">
    <property type="entry name" value="Erg6_SMT_methyltransf"/>
</dbReference>
<keyword evidence="1" id="KW-0808">Transferase</keyword>
<dbReference type="Proteomes" id="UP000002487">
    <property type="component" value="Chromosome"/>
</dbReference>
<organism evidence="3 4">
    <name type="scientific">Methanosarcina acetivorans (strain ATCC 35395 / DSM 2834 / JCM 12185 / C2A)</name>
    <dbReference type="NCBI Taxonomy" id="188937"/>
    <lineage>
        <taxon>Archaea</taxon>
        <taxon>Methanobacteriati</taxon>
        <taxon>Methanobacteriota</taxon>
        <taxon>Stenosarchaea group</taxon>
        <taxon>Methanomicrobia</taxon>
        <taxon>Methanosarcinales</taxon>
        <taxon>Methanosarcinaceae</taxon>
        <taxon>Methanosarcina</taxon>
    </lineage>
</organism>
<reference evidence="3 4" key="1">
    <citation type="journal article" date="2002" name="Genome Res.">
        <title>The genome of Methanosarcina acetivorans reveals extensive metabolic and physiological diversity.</title>
        <authorList>
            <person name="Galagan J.E."/>
            <person name="Nusbaum C."/>
            <person name="Roy A."/>
            <person name="Endrizzi M.G."/>
            <person name="Macdonald P."/>
            <person name="FitzHugh W."/>
            <person name="Calvo S."/>
            <person name="Engels R."/>
            <person name="Smirnov S."/>
            <person name="Atnoor D."/>
            <person name="Brown A."/>
            <person name="Allen N."/>
            <person name="Naylor J."/>
            <person name="Stange-Thomann N."/>
            <person name="DeArellano K."/>
            <person name="Johnson R."/>
            <person name="Linton L."/>
            <person name="McEwan P."/>
            <person name="McKernan K."/>
            <person name="Talamas J."/>
            <person name="Tirrell A."/>
            <person name="Ye W."/>
            <person name="Zimmer A."/>
            <person name="Barber R.D."/>
            <person name="Cann I."/>
            <person name="Graham D.E."/>
            <person name="Grahame D.A."/>
            <person name="Guss A."/>
            <person name="Hedderich R."/>
            <person name="Ingram-Smith C."/>
            <person name="Kuettner C.H."/>
            <person name="Krzycki J.A."/>
            <person name="Leigh J.A."/>
            <person name="Li W."/>
            <person name="Liu J."/>
            <person name="Mukhopadhyay B."/>
            <person name="Reeve J.N."/>
            <person name="Smith K."/>
            <person name="Springer T.A."/>
            <person name="Umayam L.A."/>
            <person name="White O."/>
            <person name="White R.H."/>
            <person name="de Macario E.C."/>
            <person name="Ferry J.G."/>
            <person name="Jarrell K.F."/>
            <person name="Jing H."/>
            <person name="Macario A.J.L."/>
            <person name="Paulsen I."/>
            <person name="Pritchett M."/>
            <person name="Sowers K.R."/>
            <person name="Swanson R.V."/>
            <person name="Zinder S.H."/>
            <person name="Lander E."/>
            <person name="Metcalf W.W."/>
            <person name="Birren B."/>
        </authorList>
    </citation>
    <scope>NUCLEOTIDE SEQUENCE [LARGE SCALE GENOMIC DNA]</scope>
    <source>
        <strain evidence="4">ATCC 35395 / DSM 2834 / JCM 12185 / C2A</strain>
    </source>
</reference>
<evidence type="ECO:0000256" key="1">
    <source>
        <dbReference type="ARBA" id="ARBA00022679"/>
    </source>
</evidence>
<dbReference type="EnsemblBacteria" id="AAM05078">
    <property type="protein sequence ID" value="AAM05078"/>
    <property type="gene ID" value="MA_1670"/>
</dbReference>
<dbReference type="EMBL" id="AE010299">
    <property type="protein sequence ID" value="AAM05078.1"/>
    <property type="molecule type" value="Genomic_DNA"/>
</dbReference>
<evidence type="ECO:0000259" key="2">
    <source>
        <dbReference type="Pfam" id="PF08241"/>
    </source>
</evidence>